<feature type="compositionally biased region" description="Low complexity" evidence="1">
    <location>
        <begin position="21"/>
        <end position="34"/>
    </location>
</feature>
<proteinExistence type="predicted"/>
<gene>
    <name evidence="2" type="primary">SYCP1</name>
    <name evidence="2" type="ORF">OS493_017783</name>
</gene>
<comment type="caution">
    <text evidence="2">The sequence shown here is derived from an EMBL/GenBank/DDBJ whole genome shotgun (WGS) entry which is preliminary data.</text>
</comment>
<dbReference type="EMBL" id="MU826359">
    <property type="protein sequence ID" value="KAJ7379270.1"/>
    <property type="molecule type" value="Genomic_DNA"/>
</dbReference>
<reference evidence="2" key="1">
    <citation type="submission" date="2023-01" db="EMBL/GenBank/DDBJ databases">
        <title>Genome assembly of the deep-sea coral Lophelia pertusa.</title>
        <authorList>
            <person name="Herrera S."/>
            <person name="Cordes E."/>
        </authorList>
    </citation>
    <scope>NUCLEOTIDE SEQUENCE</scope>
    <source>
        <strain evidence="2">USNM1676648</strain>
        <tissue evidence="2">Polyp</tissue>
    </source>
</reference>
<name>A0A9W9ZDI4_9CNID</name>
<dbReference type="Proteomes" id="UP001163046">
    <property type="component" value="Unassembled WGS sequence"/>
</dbReference>
<evidence type="ECO:0000313" key="2">
    <source>
        <dbReference type="EMBL" id="KAJ7379270.1"/>
    </source>
</evidence>
<organism evidence="2 3">
    <name type="scientific">Desmophyllum pertusum</name>
    <dbReference type="NCBI Taxonomy" id="174260"/>
    <lineage>
        <taxon>Eukaryota</taxon>
        <taxon>Metazoa</taxon>
        <taxon>Cnidaria</taxon>
        <taxon>Anthozoa</taxon>
        <taxon>Hexacorallia</taxon>
        <taxon>Scleractinia</taxon>
        <taxon>Caryophylliina</taxon>
        <taxon>Caryophylliidae</taxon>
        <taxon>Desmophyllum</taxon>
    </lineage>
</organism>
<dbReference type="Pfam" id="PF05483">
    <property type="entry name" value="SCP-1"/>
    <property type="match status" value="1"/>
</dbReference>
<accession>A0A9W9ZDI4</accession>
<dbReference type="OrthoDB" id="10064612at2759"/>
<dbReference type="GO" id="GO:0007130">
    <property type="term" value="P:synaptonemal complex assembly"/>
    <property type="evidence" value="ECO:0007669"/>
    <property type="project" value="InterPro"/>
</dbReference>
<dbReference type="PANTHER" id="PTHR46918:SF1">
    <property type="entry name" value="SYNAPTONEMAL COMPLEX PROTEIN 1"/>
    <property type="match status" value="1"/>
</dbReference>
<sequence length="119" mass="13672">MQSHAHSQLKHHIPQPLFKLTTSPVSHSPQTSSSYFASPNVNKSAYHGHQMNIRPVNSPSNTYFRQTLQGRKKKEKKLHEAVQTIDSQRKSILDLQFQNESLSSKLQEELASREEVEHK</sequence>
<feature type="region of interest" description="Disordered" evidence="1">
    <location>
        <begin position="1"/>
        <end position="41"/>
    </location>
</feature>
<keyword evidence="3" id="KW-1185">Reference proteome</keyword>
<dbReference type="AlphaFoldDB" id="A0A9W9ZDI4"/>
<evidence type="ECO:0000313" key="3">
    <source>
        <dbReference type="Proteomes" id="UP001163046"/>
    </source>
</evidence>
<dbReference type="InterPro" id="IPR008827">
    <property type="entry name" value="SYCP1"/>
</dbReference>
<dbReference type="PANTHER" id="PTHR46918">
    <property type="entry name" value="SYNAPTONEMAL COMPLEX PROTEIN 1"/>
    <property type="match status" value="1"/>
</dbReference>
<protein>
    <submittedName>
        <fullName evidence="2">Synaptonemal complex protein 1</fullName>
    </submittedName>
</protein>
<evidence type="ECO:0000256" key="1">
    <source>
        <dbReference type="SAM" id="MobiDB-lite"/>
    </source>
</evidence>
<dbReference type="GO" id="GO:0000795">
    <property type="term" value="C:synaptonemal complex"/>
    <property type="evidence" value="ECO:0007669"/>
    <property type="project" value="InterPro"/>
</dbReference>